<dbReference type="EMBL" id="CAKASE010000080">
    <property type="protein sequence ID" value="CAG9581624.1"/>
    <property type="molecule type" value="Genomic_DNA"/>
</dbReference>
<dbReference type="OrthoDB" id="7274909at2759"/>
<evidence type="ECO:0000313" key="3">
    <source>
        <dbReference type="Proteomes" id="UP000789524"/>
    </source>
</evidence>
<dbReference type="AlphaFoldDB" id="A0A8J2R4N8"/>
<reference evidence="2" key="1">
    <citation type="submission" date="2021-09" db="EMBL/GenBank/DDBJ databases">
        <authorList>
            <person name="Martin H S."/>
        </authorList>
    </citation>
    <scope>NUCLEOTIDE SEQUENCE</scope>
</reference>
<gene>
    <name evidence="2" type="ORF">DCHRY22_LOCUS14190</name>
</gene>
<evidence type="ECO:0000313" key="2">
    <source>
        <dbReference type="EMBL" id="CAG9581624.1"/>
    </source>
</evidence>
<evidence type="ECO:0000256" key="1">
    <source>
        <dbReference type="SAM" id="MobiDB-lite"/>
    </source>
</evidence>
<protein>
    <submittedName>
        <fullName evidence="2">(African queen) hypothetical protein</fullName>
    </submittedName>
</protein>
<name>A0A8J2R4N8_9NEOP</name>
<comment type="caution">
    <text evidence="2">The sequence shown here is derived from an EMBL/GenBank/DDBJ whole genome shotgun (WGS) entry which is preliminary data.</text>
</comment>
<feature type="region of interest" description="Disordered" evidence="1">
    <location>
        <begin position="1"/>
        <end position="22"/>
    </location>
</feature>
<organism evidence="2 3">
    <name type="scientific">Danaus chrysippus</name>
    <name type="common">African queen</name>
    <dbReference type="NCBI Taxonomy" id="151541"/>
    <lineage>
        <taxon>Eukaryota</taxon>
        <taxon>Metazoa</taxon>
        <taxon>Ecdysozoa</taxon>
        <taxon>Arthropoda</taxon>
        <taxon>Hexapoda</taxon>
        <taxon>Insecta</taxon>
        <taxon>Pterygota</taxon>
        <taxon>Neoptera</taxon>
        <taxon>Endopterygota</taxon>
        <taxon>Lepidoptera</taxon>
        <taxon>Glossata</taxon>
        <taxon>Ditrysia</taxon>
        <taxon>Papilionoidea</taxon>
        <taxon>Nymphalidae</taxon>
        <taxon>Danainae</taxon>
        <taxon>Danaini</taxon>
        <taxon>Danaina</taxon>
        <taxon>Danaus</taxon>
        <taxon>Anosia</taxon>
    </lineage>
</organism>
<proteinExistence type="predicted"/>
<accession>A0A8J2R4N8</accession>
<dbReference type="Proteomes" id="UP000789524">
    <property type="component" value="Unassembled WGS sequence"/>
</dbReference>
<keyword evidence="3" id="KW-1185">Reference proteome</keyword>
<feature type="compositionally biased region" description="Polar residues" evidence="1">
    <location>
        <begin position="11"/>
        <end position="22"/>
    </location>
</feature>
<sequence>MAELLSEAENSENTSRQSRPSLTQVRAIVQFMEKNPDLAHKRFRNGIGHEKFKNFWIELSNDLNTMNGAMKSTKGWIKFWSDKRRSLLMKQRQINSGKVNERLSPLEQRIVTLSIPEKPSKRKALKTEINGDADSNDNASDMEEKEFGSDNRIVSMESDERFLNTMEKLVEIMGQQATAMSKVAQATFTNSTAMERIAEASHKQALAVDKIASTFETISASVYDVRNAIIGIDYTMKRCFPQTHRQNNIFS</sequence>